<keyword evidence="2" id="KW-0732">Signal</keyword>
<organism evidence="3 4">
    <name type="scientific">Macrostomum lignano</name>
    <dbReference type="NCBI Taxonomy" id="282301"/>
    <lineage>
        <taxon>Eukaryota</taxon>
        <taxon>Metazoa</taxon>
        <taxon>Spiralia</taxon>
        <taxon>Lophotrochozoa</taxon>
        <taxon>Platyhelminthes</taxon>
        <taxon>Rhabditophora</taxon>
        <taxon>Macrostomorpha</taxon>
        <taxon>Macrostomida</taxon>
        <taxon>Macrostomidae</taxon>
        <taxon>Macrostomum</taxon>
    </lineage>
</organism>
<proteinExistence type="predicted"/>
<keyword evidence="4" id="KW-1185">Reference proteome</keyword>
<protein>
    <submittedName>
        <fullName evidence="3">Uncharacterized protein</fullName>
    </submittedName>
</protein>
<dbReference type="EMBL" id="NIVC01001087">
    <property type="protein sequence ID" value="PAA72500.1"/>
    <property type="molecule type" value="Genomic_DNA"/>
</dbReference>
<sequence length="324" mass="36422">GGLLWLSLRLVVTVLLSVLPSRLVSLAKSSTCLPLHPPLLRNQICVPSNQGTFVVGPSPAAKAAAAAAKMPATQRQRRYDQVMGDREPDVTDKKFVHELKNRLEIKYYESQQAKEKQLAEYEKKRMRKLVMEGVVESEDKRQEKSEDIQQDTEWKEFWPPNPNKTLEEYEEEKRRAEEKQQKEAAAGEGRRGQQEADGDGTAEGDDAETGGAAPNGEEAAAAAHPDGQSRPPWASTPGLSRLASRPCRTRRIWTSCTRRPPSWCTSWLPCPRPRAKPRISDSLQNFFIWTVLEAKSTSFFALYTTESKLIGHGLLNQFLYCKCP</sequence>
<feature type="compositionally biased region" description="Low complexity" evidence="1">
    <location>
        <begin position="209"/>
        <end position="223"/>
    </location>
</feature>
<feature type="compositionally biased region" description="Basic and acidic residues" evidence="1">
    <location>
        <begin position="165"/>
        <end position="182"/>
    </location>
</feature>
<feature type="compositionally biased region" description="Acidic residues" evidence="1">
    <location>
        <begin position="196"/>
        <end position="208"/>
    </location>
</feature>
<feature type="region of interest" description="Disordered" evidence="1">
    <location>
        <begin position="135"/>
        <end position="241"/>
    </location>
</feature>
<name>A0A267FFC9_9PLAT</name>
<accession>A0A267FFC9</accession>
<feature type="chain" id="PRO_5012718160" evidence="2">
    <location>
        <begin position="27"/>
        <end position="324"/>
    </location>
</feature>
<dbReference type="Proteomes" id="UP000215902">
    <property type="component" value="Unassembled WGS sequence"/>
</dbReference>
<evidence type="ECO:0000313" key="3">
    <source>
        <dbReference type="EMBL" id="PAA72500.1"/>
    </source>
</evidence>
<comment type="caution">
    <text evidence="3">The sequence shown here is derived from an EMBL/GenBank/DDBJ whole genome shotgun (WGS) entry which is preliminary data.</text>
</comment>
<dbReference type="AlphaFoldDB" id="A0A267FFC9"/>
<reference evidence="3 4" key="1">
    <citation type="submission" date="2017-06" db="EMBL/GenBank/DDBJ databases">
        <title>A platform for efficient transgenesis in Macrostomum lignano, a flatworm model organism for stem cell research.</title>
        <authorList>
            <person name="Berezikov E."/>
        </authorList>
    </citation>
    <scope>NUCLEOTIDE SEQUENCE [LARGE SCALE GENOMIC DNA]</scope>
    <source>
        <strain evidence="3">DV1</strain>
        <tissue evidence="3">Whole organism</tissue>
    </source>
</reference>
<feature type="compositionally biased region" description="Basic and acidic residues" evidence="1">
    <location>
        <begin position="137"/>
        <end position="156"/>
    </location>
</feature>
<feature type="signal peptide" evidence="2">
    <location>
        <begin position="1"/>
        <end position="26"/>
    </location>
</feature>
<evidence type="ECO:0000256" key="1">
    <source>
        <dbReference type="SAM" id="MobiDB-lite"/>
    </source>
</evidence>
<feature type="non-terminal residue" evidence="3">
    <location>
        <position position="1"/>
    </location>
</feature>
<evidence type="ECO:0000313" key="4">
    <source>
        <dbReference type="Proteomes" id="UP000215902"/>
    </source>
</evidence>
<evidence type="ECO:0000256" key="2">
    <source>
        <dbReference type="SAM" id="SignalP"/>
    </source>
</evidence>
<gene>
    <name evidence="3" type="ORF">BOX15_Mlig010100g1</name>
</gene>